<reference evidence="3 4" key="1">
    <citation type="journal article" date="2014" name="Nature">
        <title>The genome of the recently domesticated crop plant sugar beet (Beta vulgaris).</title>
        <authorList>
            <person name="Dohm J.C."/>
            <person name="Minoche A.E."/>
            <person name="Holtgrawe D."/>
            <person name="Capella-Gutierrez S."/>
            <person name="Zakrzewski F."/>
            <person name="Tafer H."/>
            <person name="Rupp O."/>
            <person name="Sorensen T.R."/>
            <person name="Stracke R."/>
            <person name="Reinhardt R."/>
            <person name="Goesmann A."/>
            <person name="Kraft T."/>
            <person name="Schulz B."/>
            <person name="Stadler P.F."/>
            <person name="Schmidt T."/>
            <person name="Gabaldon T."/>
            <person name="Lehrach H."/>
            <person name="Weisshaar B."/>
            <person name="Himmelbauer H."/>
        </authorList>
    </citation>
    <scope>NUCLEOTIDE SEQUENCE [LARGE SCALE GENOMIC DNA]</scope>
    <source>
        <tissue evidence="3">Taproot</tissue>
    </source>
</reference>
<feature type="domain" description="Retrotransposon gag" evidence="2">
    <location>
        <begin position="14"/>
        <end position="101"/>
    </location>
</feature>
<organism evidence="3 4">
    <name type="scientific">Beta vulgaris subsp. vulgaris</name>
    <name type="common">Beet</name>
    <dbReference type="NCBI Taxonomy" id="3555"/>
    <lineage>
        <taxon>Eukaryota</taxon>
        <taxon>Viridiplantae</taxon>
        <taxon>Streptophyta</taxon>
        <taxon>Embryophyta</taxon>
        <taxon>Tracheophyta</taxon>
        <taxon>Spermatophyta</taxon>
        <taxon>Magnoliopsida</taxon>
        <taxon>eudicotyledons</taxon>
        <taxon>Gunneridae</taxon>
        <taxon>Pentapetalae</taxon>
        <taxon>Caryophyllales</taxon>
        <taxon>Chenopodiaceae</taxon>
        <taxon>Betoideae</taxon>
        <taxon>Beta</taxon>
    </lineage>
</organism>
<dbReference type="Proteomes" id="UP000035740">
    <property type="component" value="Unassembled WGS sequence"/>
</dbReference>
<evidence type="ECO:0000313" key="3">
    <source>
        <dbReference type="EMBL" id="KMS94497.1"/>
    </source>
</evidence>
<dbReference type="GO" id="GO:0003676">
    <property type="term" value="F:nucleic acid binding"/>
    <property type="evidence" value="ECO:0007669"/>
    <property type="project" value="InterPro"/>
</dbReference>
<dbReference type="OrthoDB" id="407598at2759"/>
<evidence type="ECO:0000313" key="4">
    <source>
        <dbReference type="Proteomes" id="UP000035740"/>
    </source>
</evidence>
<dbReference type="PANTHER" id="PTHR15503">
    <property type="entry name" value="LDOC1 RELATED"/>
    <property type="match status" value="1"/>
</dbReference>
<feature type="non-terminal residue" evidence="3">
    <location>
        <position position="1"/>
    </location>
</feature>
<sequence length="228" mass="25358">YSTEGQRVALVGSLLTCDALTWFPPLFEANDPVLAQFELFMTALKARFDDPHRQRTAASRLQVIRQLCRPASAYTTEFQLLLADAGWDNTAAMHIFKTGLNSDVRDLLLSLPEPTNLSTLVTQAIDCDERIHQRRAKQRASSSSIPPVPSSSHTTSNASFRPSSDHVPMQLDTITTNVPVTSGHRRARLDNVERQRRIDEGLCIYCAKPVHIVRTCPDIQSGNAPGRH</sequence>
<dbReference type="SUPFAM" id="SSF57756">
    <property type="entry name" value="Retrovirus zinc finger-like domains"/>
    <property type="match status" value="1"/>
</dbReference>
<dbReference type="InterPro" id="IPR005162">
    <property type="entry name" value="Retrotrans_gag_dom"/>
</dbReference>
<dbReference type="EMBL" id="KQ092934">
    <property type="protein sequence ID" value="KMS94497.1"/>
    <property type="molecule type" value="Genomic_DNA"/>
</dbReference>
<feature type="compositionally biased region" description="Polar residues" evidence="1">
    <location>
        <begin position="153"/>
        <end position="162"/>
    </location>
</feature>
<feature type="region of interest" description="Disordered" evidence="1">
    <location>
        <begin position="133"/>
        <end position="168"/>
    </location>
</feature>
<keyword evidence="4" id="KW-1185">Reference proteome</keyword>
<proteinExistence type="predicted"/>
<dbReference type="PANTHER" id="PTHR15503:SF22">
    <property type="entry name" value="TRANSPOSON TY3-I GAG POLYPROTEIN"/>
    <property type="match status" value="1"/>
</dbReference>
<dbReference type="GO" id="GO:0008270">
    <property type="term" value="F:zinc ion binding"/>
    <property type="evidence" value="ECO:0007669"/>
    <property type="project" value="InterPro"/>
</dbReference>
<name>A0A0J8B3S7_BETVV</name>
<dbReference type="InterPro" id="IPR032567">
    <property type="entry name" value="RTL1-rel"/>
</dbReference>
<dbReference type="AlphaFoldDB" id="A0A0J8B3S7"/>
<evidence type="ECO:0000256" key="1">
    <source>
        <dbReference type="SAM" id="MobiDB-lite"/>
    </source>
</evidence>
<protein>
    <recommendedName>
        <fullName evidence="2">Retrotransposon gag domain-containing protein</fullName>
    </recommendedName>
</protein>
<evidence type="ECO:0000259" key="2">
    <source>
        <dbReference type="Pfam" id="PF03732"/>
    </source>
</evidence>
<dbReference type="InterPro" id="IPR036875">
    <property type="entry name" value="Znf_CCHC_sf"/>
</dbReference>
<dbReference type="Gramene" id="KMS94497">
    <property type="protein sequence ID" value="KMS94497"/>
    <property type="gene ID" value="BVRB_020820"/>
</dbReference>
<accession>A0A0J8B3S7</accession>
<dbReference type="Pfam" id="PF03732">
    <property type="entry name" value="Retrotrans_gag"/>
    <property type="match status" value="1"/>
</dbReference>
<gene>
    <name evidence="3" type="ORF">BVRB_020820</name>
</gene>